<name>A0ABT4DST6_9BACL</name>
<evidence type="ECO:0000256" key="1">
    <source>
        <dbReference type="ARBA" id="ARBA00022448"/>
    </source>
</evidence>
<accession>A0ABT4DST6</accession>
<dbReference type="Proteomes" id="UP001207626">
    <property type="component" value="Unassembled WGS sequence"/>
</dbReference>
<keyword evidence="8" id="KW-0732">Signal</keyword>
<dbReference type="EMBL" id="JAMDLW010000015">
    <property type="protein sequence ID" value="MCY9520417.1"/>
    <property type="molecule type" value="Genomic_DNA"/>
</dbReference>
<dbReference type="PROSITE" id="PS51007">
    <property type="entry name" value="CYTC"/>
    <property type="match status" value="1"/>
</dbReference>
<dbReference type="PANTHER" id="PTHR37823:SF4">
    <property type="entry name" value="MENAQUINOL-CYTOCHROME C REDUCTASE CYTOCHROME B_C SUBUNIT"/>
    <property type="match status" value="1"/>
</dbReference>
<evidence type="ECO:0000256" key="5">
    <source>
        <dbReference type="ARBA" id="ARBA00023004"/>
    </source>
</evidence>
<dbReference type="PIRSF" id="PIRSF000025">
    <property type="entry name" value="Cytc_Bsub_c550"/>
    <property type="match status" value="1"/>
</dbReference>
<dbReference type="InterPro" id="IPR051811">
    <property type="entry name" value="Cytochrome_c550/c551-like"/>
</dbReference>
<keyword evidence="4" id="KW-0249">Electron transport</keyword>
<feature type="region of interest" description="Disordered" evidence="7">
    <location>
        <begin position="25"/>
        <end position="52"/>
    </location>
</feature>
<dbReference type="Pfam" id="PF13442">
    <property type="entry name" value="Cytochrome_CBB3"/>
    <property type="match status" value="1"/>
</dbReference>
<reference evidence="10 11" key="1">
    <citation type="submission" date="2022-05" db="EMBL/GenBank/DDBJ databases">
        <title>Genome Sequencing of Bee-Associated Microbes.</title>
        <authorList>
            <person name="Dunlap C."/>
        </authorList>
    </citation>
    <scope>NUCLEOTIDE SEQUENCE [LARGE SCALE GENOMIC DNA]</scope>
    <source>
        <strain evidence="10 11">NRRL NRS-1438</strain>
    </source>
</reference>
<evidence type="ECO:0000313" key="11">
    <source>
        <dbReference type="Proteomes" id="UP001207626"/>
    </source>
</evidence>
<evidence type="ECO:0000256" key="7">
    <source>
        <dbReference type="SAM" id="MobiDB-lite"/>
    </source>
</evidence>
<organism evidence="10 11">
    <name type="scientific">Paenibacillus apiarius</name>
    <dbReference type="NCBI Taxonomy" id="46240"/>
    <lineage>
        <taxon>Bacteria</taxon>
        <taxon>Bacillati</taxon>
        <taxon>Bacillota</taxon>
        <taxon>Bacilli</taxon>
        <taxon>Bacillales</taxon>
        <taxon>Paenibacillaceae</taxon>
        <taxon>Paenibacillus</taxon>
    </lineage>
</organism>
<dbReference type="SUPFAM" id="SSF46626">
    <property type="entry name" value="Cytochrome c"/>
    <property type="match status" value="1"/>
</dbReference>
<dbReference type="RefSeq" id="WP_087431979.1">
    <property type="nucleotide sequence ID" value="NZ_JAFFHZ010000001.1"/>
</dbReference>
<keyword evidence="1" id="KW-0813">Transport</keyword>
<dbReference type="Gene3D" id="1.10.760.10">
    <property type="entry name" value="Cytochrome c-like domain"/>
    <property type="match status" value="1"/>
</dbReference>
<evidence type="ECO:0000256" key="6">
    <source>
        <dbReference type="PROSITE-ProRule" id="PRU00433"/>
    </source>
</evidence>
<dbReference type="PANTHER" id="PTHR37823">
    <property type="entry name" value="CYTOCHROME C-553-LIKE"/>
    <property type="match status" value="1"/>
</dbReference>
<dbReference type="GeneID" id="77001572"/>
<gene>
    <name evidence="10" type="ORF">M5X09_12095</name>
</gene>
<proteinExistence type="predicted"/>
<keyword evidence="3 6" id="KW-0479">Metal-binding</keyword>
<keyword evidence="5 6" id="KW-0408">Iron</keyword>
<evidence type="ECO:0000256" key="4">
    <source>
        <dbReference type="ARBA" id="ARBA00022982"/>
    </source>
</evidence>
<dbReference type="InterPro" id="IPR012218">
    <property type="entry name" value="Cyt_c_BACSU-c550-type"/>
</dbReference>
<evidence type="ECO:0000256" key="2">
    <source>
        <dbReference type="ARBA" id="ARBA00022617"/>
    </source>
</evidence>
<keyword evidence="11" id="KW-1185">Reference proteome</keyword>
<keyword evidence="2 6" id="KW-0349">Heme</keyword>
<comment type="caution">
    <text evidence="10">The sequence shown here is derived from an EMBL/GenBank/DDBJ whole genome shotgun (WGS) entry which is preliminary data.</text>
</comment>
<feature type="compositionally biased region" description="Low complexity" evidence="7">
    <location>
        <begin position="34"/>
        <end position="52"/>
    </location>
</feature>
<evidence type="ECO:0000256" key="3">
    <source>
        <dbReference type="ARBA" id="ARBA00022723"/>
    </source>
</evidence>
<evidence type="ECO:0000256" key="8">
    <source>
        <dbReference type="SAM" id="SignalP"/>
    </source>
</evidence>
<feature type="signal peptide" evidence="8">
    <location>
        <begin position="1"/>
        <end position="24"/>
    </location>
</feature>
<protein>
    <submittedName>
        <fullName evidence="10">Cytochrome c</fullName>
    </submittedName>
</protein>
<evidence type="ECO:0000259" key="9">
    <source>
        <dbReference type="PROSITE" id="PS51007"/>
    </source>
</evidence>
<dbReference type="PROSITE" id="PS51257">
    <property type="entry name" value="PROKAR_LIPOPROTEIN"/>
    <property type="match status" value="1"/>
</dbReference>
<evidence type="ECO:0000313" key="10">
    <source>
        <dbReference type="EMBL" id="MCY9520417.1"/>
    </source>
</evidence>
<sequence>MKKVTMMLLAVVLLLGLTACGSKTNTDKEQAQKENQGQTPGTTQGETQGEATTTANAEAVYKQNCLACHAADLSGQAGPNLQKVGAKRTPEEISNIIHNGGNGMTAFKGILSEDEIKSLTDWLAAKK</sequence>
<feature type="domain" description="Cytochrome c" evidence="9">
    <location>
        <begin position="52"/>
        <end position="127"/>
    </location>
</feature>
<dbReference type="InterPro" id="IPR009056">
    <property type="entry name" value="Cyt_c-like_dom"/>
</dbReference>
<dbReference type="InterPro" id="IPR036909">
    <property type="entry name" value="Cyt_c-like_dom_sf"/>
</dbReference>
<feature type="chain" id="PRO_5045367983" evidence="8">
    <location>
        <begin position="25"/>
        <end position="127"/>
    </location>
</feature>